<keyword evidence="5 7" id="KW-0732">Signal</keyword>
<reference evidence="8 9" key="1">
    <citation type="journal article" date="2018" name="Science">
        <title>The opium poppy genome and morphinan production.</title>
        <authorList>
            <person name="Guo L."/>
            <person name="Winzer T."/>
            <person name="Yang X."/>
            <person name="Li Y."/>
            <person name="Ning Z."/>
            <person name="He Z."/>
            <person name="Teodor R."/>
            <person name="Lu Y."/>
            <person name="Bowser T.A."/>
            <person name="Graham I.A."/>
            <person name="Ye K."/>
        </authorList>
    </citation>
    <scope>NUCLEOTIDE SEQUENCE [LARGE SCALE GENOMIC DNA]</scope>
    <source>
        <strain evidence="9">cv. HN1</strain>
        <tissue evidence="8">Leaves</tissue>
    </source>
</reference>
<evidence type="ECO:0000256" key="5">
    <source>
        <dbReference type="ARBA" id="ARBA00022729"/>
    </source>
</evidence>
<evidence type="ECO:0000256" key="2">
    <source>
        <dbReference type="ARBA" id="ARBA00005581"/>
    </source>
</evidence>
<evidence type="ECO:0000256" key="7">
    <source>
        <dbReference type="SAM" id="SignalP"/>
    </source>
</evidence>
<protein>
    <recommendedName>
        <fullName evidence="10">S-protein homolog</fullName>
    </recommendedName>
</protein>
<keyword evidence="3" id="KW-0713">Self-incompatibility</keyword>
<feature type="region of interest" description="Disordered" evidence="6">
    <location>
        <begin position="82"/>
        <end position="106"/>
    </location>
</feature>
<dbReference type="Gramene" id="RZC52816">
    <property type="protein sequence ID" value="RZC52816"/>
    <property type="gene ID" value="C5167_021239"/>
</dbReference>
<dbReference type="GO" id="GO:0005576">
    <property type="term" value="C:extracellular region"/>
    <property type="evidence" value="ECO:0007669"/>
    <property type="project" value="UniProtKB-SubCell"/>
</dbReference>
<dbReference type="AlphaFoldDB" id="A0A4Y7IXD6"/>
<keyword evidence="9" id="KW-1185">Reference proteome</keyword>
<name>A0A4Y7IXD6_PAPSO</name>
<dbReference type="EMBL" id="CM010716">
    <property type="protein sequence ID" value="RZC52816.1"/>
    <property type="molecule type" value="Genomic_DNA"/>
</dbReference>
<comment type="similarity">
    <text evidence="2">Belongs to the plant self-incompatibility (S1) protein family.</text>
</comment>
<evidence type="ECO:0000256" key="4">
    <source>
        <dbReference type="ARBA" id="ARBA00022525"/>
    </source>
</evidence>
<feature type="chain" id="PRO_5021442720" description="S-protein homolog" evidence="7">
    <location>
        <begin position="35"/>
        <end position="106"/>
    </location>
</feature>
<evidence type="ECO:0000313" key="8">
    <source>
        <dbReference type="EMBL" id="RZC52816.1"/>
    </source>
</evidence>
<evidence type="ECO:0000256" key="1">
    <source>
        <dbReference type="ARBA" id="ARBA00004613"/>
    </source>
</evidence>
<keyword evidence="4" id="KW-0964">Secreted</keyword>
<evidence type="ECO:0000256" key="3">
    <source>
        <dbReference type="ARBA" id="ARBA00022471"/>
    </source>
</evidence>
<accession>A0A4Y7IXD6</accession>
<dbReference type="Pfam" id="PF05938">
    <property type="entry name" value="Self-incomp_S1"/>
    <property type="match status" value="1"/>
</dbReference>
<evidence type="ECO:0008006" key="10">
    <source>
        <dbReference type="Google" id="ProtNLM"/>
    </source>
</evidence>
<dbReference type="InterPro" id="IPR010264">
    <property type="entry name" value="Self-incomp_S1"/>
</dbReference>
<sequence length="106" mass="11530">MNPSFGSHHSFIKLAYVITALVLLCGGPSSPVSCYMIPRVRVWVHNNIAPDTDMTIHCKSKDDDLGEQNTPYLLKETLLGSSTTDGTRIHSSGAELGTGMLKQKNL</sequence>
<organism evidence="8 9">
    <name type="scientific">Papaver somniferum</name>
    <name type="common">Opium poppy</name>
    <dbReference type="NCBI Taxonomy" id="3469"/>
    <lineage>
        <taxon>Eukaryota</taxon>
        <taxon>Viridiplantae</taxon>
        <taxon>Streptophyta</taxon>
        <taxon>Embryophyta</taxon>
        <taxon>Tracheophyta</taxon>
        <taxon>Spermatophyta</taxon>
        <taxon>Magnoliopsida</taxon>
        <taxon>Ranunculales</taxon>
        <taxon>Papaveraceae</taxon>
        <taxon>Papaveroideae</taxon>
        <taxon>Papaver</taxon>
    </lineage>
</organism>
<dbReference type="GO" id="GO:0060320">
    <property type="term" value="P:rejection of self pollen"/>
    <property type="evidence" value="ECO:0007669"/>
    <property type="project" value="UniProtKB-KW"/>
</dbReference>
<gene>
    <name evidence="8" type="ORF">C5167_021239</name>
</gene>
<evidence type="ECO:0000313" key="9">
    <source>
        <dbReference type="Proteomes" id="UP000316621"/>
    </source>
</evidence>
<dbReference type="Proteomes" id="UP000316621">
    <property type="component" value="Chromosome 2"/>
</dbReference>
<feature type="signal peptide" evidence="7">
    <location>
        <begin position="1"/>
        <end position="34"/>
    </location>
</feature>
<comment type="subcellular location">
    <subcellularLocation>
        <location evidence="1">Secreted</location>
    </subcellularLocation>
</comment>
<evidence type="ECO:0000256" key="6">
    <source>
        <dbReference type="SAM" id="MobiDB-lite"/>
    </source>
</evidence>
<proteinExistence type="inferred from homology"/>